<dbReference type="OrthoDB" id="9762085at2"/>
<dbReference type="PANTHER" id="PTHR11851:SF186">
    <property type="entry name" value="INACTIVE METALLOPROTEASE YMFF-RELATED"/>
    <property type="match status" value="1"/>
</dbReference>
<dbReference type="InterPro" id="IPR007863">
    <property type="entry name" value="Peptidase_M16_C"/>
</dbReference>
<dbReference type="Proteomes" id="UP000050934">
    <property type="component" value="Unassembled WGS sequence"/>
</dbReference>
<protein>
    <submittedName>
        <fullName evidence="2">Peptidase M16 domain-containing protein</fullName>
    </submittedName>
</protein>
<keyword evidence="3" id="KW-1185">Reference proteome</keyword>
<dbReference type="AlphaFoldDB" id="A0A0R2IBM8"/>
<dbReference type="SUPFAM" id="SSF63411">
    <property type="entry name" value="LuxS/MPP-like metallohydrolase"/>
    <property type="match status" value="2"/>
</dbReference>
<dbReference type="PATRIC" id="fig|396268.3.peg.1173"/>
<comment type="caution">
    <text evidence="2">The sequence shown here is derived from an EMBL/GenBank/DDBJ whole genome shotgun (WGS) entry which is preliminary data.</text>
</comment>
<dbReference type="InterPro" id="IPR011249">
    <property type="entry name" value="Metalloenz_LuxS/M16"/>
</dbReference>
<dbReference type="NCBIfam" id="NF047422">
    <property type="entry name" value="YfmF_fam"/>
    <property type="match status" value="1"/>
</dbReference>
<gene>
    <name evidence="2" type="ORF">IV45_GL001161</name>
</gene>
<dbReference type="PANTHER" id="PTHR11851">
    <property type="entry name" value="METALLOPROTEASE"/>
    <property type="match status" value="1"/>
</dbReference>
<accession>A0A0R2IBM8</accession>
<evidence type="ECO:0000313" key="2">
    <source>
        <dbReference type="EMBL" id="KRN59418.1"/>
    </source>
</evidence>
<sequence length="431" mass="48963">MMVVAFKFMRRGHKLRYQLAKGVNLQVQPTQKFTVTKLLVSFATPQTFTNATTRNLLANLLVSGSQHYPSQTAIARRLADMYGADLNAYVARIGTAHTVRFSSTFVNDRFSQPGMLGKQLDFMREIIFQPRLVNGRFDPQIWRVQRDNLQAAYQSVKDDKQYYSAQQLMKEYYRDDSPMQMPSAGTSERLTSVDNDQTVAAYRSMLANDQVDIVVIGDVDPETVVAQLKQWPLADRQALAINSLYYSQPSWREPHQKIEHQSVMQAKLDLAYSLPVYYGDSSYDAMVVLNSLFGGSAYSLMFNNIREKESLAYYAESSLRPLSGHLVVETGINASTYQRVRQLIDEQLAKLRHGMFSDTQFNQVKKNLLNQYRGSMDNLSAVASRRLINQVLGVSFKEDVASRLAKVDRQKIMDLASKMSLQAIFFLNGGR</sequence>
<proteinExistence type="predicted"/>
<dbReference type="Pfam" id="PF05193">
    <property type="entry name" value="Peptidase_M16_C"/>
    <property type="match status" value="1"/>
</dbReference>
<organism evidence="2 3">
    <name type="scientific">Limosilactobacillus secaliphilus</name>
    <dbReference type="NCBI Taxonomy" id="396268"/>
    <lineage>
        <taxon>Bacteria</taxon>
        <taxon>Bacillati</taxon>
        <taxon>Bacillota</taxon>
        <taxon>Bacilli</taxon>
        <taxon>Lactobacillales</taxon>
        <taxon>Lactobacillaceae</taxon>
        <taxon>Limosilactobacillus</taxon>
    </lineage>
</organism>
<evidence type="ECO:0000313" key="3">
    <source>
        <dbReference type="Proteomes" id="UP000050934"/>
    </source>
</evidence>
<reference evidence="2 3" key="1">
    <citation type="journal article" date="2015" name="Genome Announc.">
        <title>Expanding the biotechnology potential of lactobacilli through comparative genomics of 213 strains and associated genera.</title>
        <authorList>
            <person name="Sun Z."/>
            <person name="Harris H.M."/>
            <person name="McCann A."/>
            <person name="Guo C."/>
            <person name="Argimon S."/>
            <person name="Zhang W."/>
            <person name="Yang X."/>
            <person name="Jeffery I.B."/>
            <person name="Cooney J.C."/>
            <person name="Kagawa T.F."/>
            <person name="Liu W."/>
            <person name="Song Y."/>
            <person name="Salvetti E."/>
            <person name="Wrobel A."/>
            <person name="Rasinkangas P."/>
            <person name="Parkhill J."/>
            <person name="Rea M.C."/>
            <person name="O'Sullivan O."/>
            <person name="Ritari J."/>
            <person name="Douillard F.P."/>
            <person name="Paul Ross R."/>
            <person name="Yang R."/>
            <person name="Briner A.E."/>
            <person name="Felis G.E."/>
            <person name="de Vos W.M."/>
            <person name="Barrangou R."/>
            <person name="Klaenhammer T.R."/>
            <person name="Caufield P.W."/>
            <person name="Cui Y."/>
            <person name="Zhang H."/>
            <person name="O'Toole P.W."/>
        </authorList>
    </citation>
    <scope>NUCLEOTIDE SEQUENCE [LARGE SCALE GENOMIC DNA]</scope>
    <source>
        <strain evidence="2 3">DSM 17896</strain>
    </source>
</reference>
<name>A0A0R2IBM8_9LACO</name>
<dbReference type="Gene3D" id="3.30.830.10">
    <property type="entry name" value="Metalloenzyme, LuxS/M16 peptidase-like"/>
    <property type="match status" value="2"/>
</dbReference>
<evidence type="ECO:0000259" key="1">
    <source>
        <dbReference type="Pfam" id="PF05193"/>
    </source>
</evidence>
<dbReference type="STRING" id="396268.IV45_GL001161"/>
<dbReference type="InterPro" id="IPR050361">
    <property type="entry name" value="MPP/UQCRC_Complex"/>
</dbReference>
<feature type="domain" description="Peptidase M16 C-terminal" evidence="1">
    <location>
        <begin position="196"/>
        <end position="368"/>
    </location>
</feature>
<dbReference type="EMBL" id="JQBW01000004">
    <property type="protein sequence ID" value="KRN59418.1"/>
    <property type="molecule type" value="Genomic_DNA"/>
</dbReference>
<dbReference type="GO" id="GO:0046872">
    <property type="term" value="F:metal ion binding"/>
    <property type="evidence" value="ECO:0007669"/>
    <property type="project" value="InterPro"/>
</dbReference>